<evidence type="ECO:0000313" key="2">
    <source>
        <dbReference type="EMBL" id="KLU81105.1"/>
    </source>
</evidence>
<protein>
    <submittedName>
        <fullName evidence="2 3">Uncharacterized protein</fullName>
    </submittedName>
</protein>
<feature type="compositionally biased region" description="Acidic residues" evidence="1">
    <location>
        <begin position="45"/>
        <end position="68"/>
    </location>
</feature>
<evidence type="ECO:0000313" key="3">
    <source>
        <dbReference type="EnsemblFungi" id="MAPG_00200T0"/>
    </source>
</evidence>
<accession>A0A0C4DKD2</accession>
<reference evidence="4" key="2">
    <citation type="submission" date="2010-05" db="EMBL/GenBank/DDBJ databases">
        <title>The genome sequence of Magnaporthe poae strain ATCC 64411.</title>
        <authorList>
            <person name="Ma L.-J."/>
            <person name="Dead R."/>
            <person name="Young S."/>
            <person name="Zeng Q."/>
            <person name="Koehrsen M."/>
            <person name="Alvarado L."/>
            <person name="Berlin A."/>
            <person name="Chapman S.B."/>
            <person name="Chen Z."/>
            <person name="Freedman E."/>
            <person name="Gellesch M."/>
            <person name="Goldberg J."/>
            <person name="Griggs A."/>
            <person name="Gujja S."/>
            <person name="Heilman E.R."/>
            <person name="Heiman D."/>
            <person name="Hepburn T."/>
            <person name="Howarth C."/>
            <person name="Jen D."/>
            <person name="Larson L."/>
            <person name="Mehta T."/>
            <person name="Neiman D."/>
            <person name="Pearson M."/>
            <person name="Roberts A."/>
            <person name="Saif S."/>
            <person name="Shea T."/>
            <person name="Shenoy N."/>
            <person name="Sisk P."/>
            <person name="Stolte C."/>
            <person name="Sykes S."/>
            <person name="Walk T."/>
            <person name="White J."/>
            <person name="Yandava C."/>
            <person name="Haas B."/>
            <person name="Nusbaum C."/>
            <person name="Birren B."/>
        </authorList>
    </citation>
    <scope>NUCLEOTIDE SEQUENCE [LARGE SCALE GENOMIC DNA]</scope>
    <source>
        <strain evidence="4">ATCC 64411 / 73-15</strain>
    </source>
</reference>
<dbReference type="EMBL" id="ADBL01000041">
    <property type="status" value="NOT_ANNOTATED_CDS"/>
    <property type="molecule type" value="Genomic_DNA"/>
</dbReference>
<evidence type="ECO:0000256" key="1">
    <source>
        <dbReference type="SAM" id="MobiDB-lite"/>
    </source>
</evidence>
<dbReference type="EnsemblFungi" id="MAPG_00200T0">
    <property type="protein sequence ID" value="MAPG_00200T0"/>
    <property type="gene ID" value="MAPG_00200"/>
</dbReference>
<dbReference type="VEuPathDB" id="FungiDB:MAPG_00200"/>
<organism evidence="3 4">
    <name type="scientific">Magnaporthiopsis poae (strain ATCC 64411 / 73-15)</name>
    <name type="common">Kentucky bluegrass fungus</name>
    <name type="synonym">Magnaporthe poae</name>
    <dbReference type="NCBI Taxonomy" id="644358"/>
    <lineage>
        <taxon>Eukaryota</taxon>
        <taxon>Fungi</taxon>
        <taxon>Dikarya</taxon>
        <taxon>Ascomycota</taxon>
        <taxon>Pezizomycotina</taxon>
        <taxon>Sordariomycetes</taxon>
        <taxon>Sordariomycetidae</taxon>
        <taxon>Magnaporthales</taxon>
        <taxon>Magnaporthaceae</taxon>
        <taxon>Magnaporthiopsis</taxon>
    </lineage>
</organism>
<feature type="region of interest" description="Disordered" evidence="1">
    <location>
        <begin position="39"/>
        <end position="74"/>
    </location>
</feature>
<reference evidence="3" key="5">
    <citation type="submission" date="2015-06" db="UniProtKB">
        <authorList>
            <consortium name="EnsemblFungi"/>
        </authorList>
    </citation>
    <scope>IDENTIFICATION</scope>
    <source>
        <strain evidence="3">ATCC 64411</strain>
    </source>
</reference>
<dbReference type="AlphaFoldDB" id="A0A0C4DKD2"/>
<proteinExistence type="predicted"/>
<name>A0A0C4DKD2_MAGP6</name>
<sequence>MSYVPTIEDIADTIASATKGEAPSLEDLRVLLEGNDGEQLRVPLEDNDSETVVDNDGEPLEDKEDEPIVDGPPTKQNVYKLVAAAYALIAELDQASDDLRSGNNRDMVQFVDEQRVLLRARMEAVHNWLWKHRSAEGPRLAATFESLKSIRDDCKSVLRTVRR</sequence>
<dbReference type="Proteomes" id="UP000011715">
    <property type="component" value="Unassembled WGS sequence"/>
</dbReference>
<dbReference type="EMBL" id="GL876966">
    <property type="protein sequence ID" value="KLU81105.1"/>
    <property type="molecule type" value="Genomic_DNA"/>
</dbReference>
<keyword evidence="4" id="KW-1185">Reference proteome</keyword>
<reference evidence="2" key="1">
    <citation type="submission" date="2010-05" db="EMBL/GenBank/DDBJ databases">
        <title>The Genome Sequence of Magnaporthe poae strain ATCC 64411.</title>
        <authorList>
            <consortium name="The Broad Institute Genome Sequencing Platform"/>
            <consortium name="Broad Institute Genome Sequencing Center for Infectious Disease"/>
            <person name="Ma L.-J."/>
            <person name="Dead R."/>
            <person name="Young S."/>
            <person name="Zeng Q."/>
            <person name="Koehrsen M."/>
            <person name="Alvarado L."/>
            <person name="Berlin A."/>
            <person name="Chapman S.B."/>
            <person name="Chen Z."/>
            <person name="Freedman E."/>
            <person name="Gellesch M."/>
            <person name="Goldberg J."/>
            <person name="Griggs A."/>
            <person name="Gujja S."/>
            <person name="Heilman E.R."/>
            <person name="Heiman D."/>
            <person name="Hepburn T."/>
            <person name="Howarth C."/>
            <person name="Jen D."/>
            <person name="Larson L."/>
            <person name="Mehta T."/>
            <person name="Neiman D."/>
            <person name="Pearson M."/>
            <person name="Roberts A."/>
            <person name="Saif S."/>
            <person name="Shea T."/>
            <person name="Shenoy N."/>
            <person name="Sisk P."/>
            <person name="Stolte C."/>
            <person name="Sykes S."/>
            <person name="Walk T."/>
            <person name="White J."/>
            <person name="Yandava C."/>
            <person name="Haas B."/>
            <person name="Nusbaum C."/>
            <person name="Birren B."/>
        </authorList>
    </citation>
    <scope>NUCLEOTIDE SEQUENCE</scope>
    <source>
        <strain evidence="2">ATCC 64411</strain>
    </source>
</reference>
<reference evidence="3" key="4">
    <citation type="journal article" date="2015" name="G3 (Bethesda)">
        <title>Genome sequences of three phytopathogenic species of the Magnaporthaceae family of fungi.</title>
        <authorList>
            <person name="Okagaki L.H."/>
            <person name="Nunes C.C."/>
            <person name="Sailsbery J."/>
            <person name="Clay B."/>
            <person name="Brown D."/>
            <person name="John T."/>
            <person name="Oh Y."/>
            <person name="Young N."/>
            <person name="Fitzgerald M."/>
            <person name="Haas B.J."/>
            <person name="Zeng Q."/>
            <person name="Young S."/>
            <person name="Adiconis X."/>
            <person name="Fan L."/>
            <person name="Levin J.Z."/>
            <person name="Mitchell T.K."/>
            <person name="Okubara P.A."/>
            <person name="Farman M.L."/>
            <person name="Kohn L.M."/>
            <person name="Birren B."/>
            <person name="Ma L.-J."/>
            <person name="Dean R.A."/>
        </authorList>
    </citation>
    <scope>NUCLEOTIDE SEQUENCE</scope>
    <source>
        <strain evidence="3">ATCC 64411 / 73-15</strain>
    </source>
</reference>
<evidence type="ECO:0000313" key="4">
    <source>
        <dbReference type="Proteomes" id="UP000011715"/>
    </source>
</evidence>
<reference evidence="2" key="3">
    <citation type="submission" date="2011-03" db="EMBL/GenBank/DDBJ databases">
        <title>Annotation of Magnaporthe poae ATCC 64411.</title>
        <authorList>
            <person name="Ma L.-J."/>
            <person name="Dead R."/>
            <person name="Young S.K."/>
            <person name="Zeng Q."/>
            <person name="Gargeya S."/>
            <person name="Fitzgerald M."/>
            <person name="Haas B."/>
            <person name="Abouelleil A."/>
            <person name="Alvarado L."/>
            <person name="Arachchi H.M."/>
            <person name="Berlin A."/>
            <person name="Brown A."/>
            <person name="Chapman S.B."/>
            <person name="Chen Z."/>
            <person name="Dunbar C."/>
            <person name="Freedman E."/>
            <person name="Gearin G."/>
            <person name="Gellesch M."/>
            <person name="Goldberg J."/>
            <person name="Griggs A."/>
            <person name="Gujja S."/>
            <person name="Heiman D."/>
            <person name="Howarth C."/>
            <person name="Larson L."/>
            <person name="Lui A."/>
            <person name="MacDonald P.J.P."/>
            <person name="Mehta T."/>
            <person name="Montmayeur A."/>
            <person name="Murphy C."/>
            <person name="Neiman D."/>
            <person name="Pearson M."/>
            <person name="Priest M."/>
            <person name="Roberts A."/>
            <person name="Saif S."/>
            <person name="Shea T."/>
            <person name="Shenoy N."/>
            <person name="Sisk P."/>
            <person name="Stolte C."/>
            <person name="Sykes S."/>
            <person name="Yandava C."/>
            <person name="Wortman J."/>
            <person name="Nusbaum C."/>
            <person name="Birren B."/>
        </authorList>
    </citation>
    <scope>NUCLEOTIDE SEQUENCE</scope>
    <source>
        <strain evidence="2">ATCC 64411</strain>
    </source>
</reference>
<gene>
    <name evidence="2" type="ORF">MAPG_00200</name>
</gene>